<dbReference type="Proteomes" id="UP000002729">
    <property type="component" value="Unassembled WGS sequence"/>
</dbReference>
<dbReference type="EMBL" id="GL833131">
    <property type="protein sequence ID" value="EGB07225.1"/>
    <property type="molecule type" value="Genomic_DNA"/>
</dbReference>
<dbReference type="InParanoid" id="F0YC24"/>
<feature type="signal peptide" evidence="1">
    <location>
        <begin position="1"/>
        <end position="18"/>
    </location>
</feature>
<dbReference type="AlphaFoldDB" id="F0YC24"/>
<reference evidence="2 3" key="1">
    <citation type="journal article" date="2011" name="Proc. Natl. Acad. Sci. U.S.A.">
        <title>Niche of harmful alga Aureococcus anophagefferens revealed through ecogenomics.</title>
        <authorList>
            <person name="Gobler C.J."/>
            <person name="Berry D.L."/>
            <person name="Dyhrman S.T."/>
            <person name="Wilhelm S.W."/>
            <person name="Salamov A."/>
            <person name="Lobanov A.V."/>
            <person name="Zhang Y."/>
            <person name="Collier J.L."/>
            <person name="Wurch L.L."/>
            <person name="Kustka A.B."/>
            <person name="Dill B.D."/>
            <person name="Shah M."/>
            <person name="VerBerkmoes N.C."/>
            <person name="Kuo A."/>
            <person name="Terry A."/>
            <person name="Pangilinan J."/>
            <person name="Lindquist E.A."/>
            <person name="Lucas S."/>
            <person name="Paulsen I.T."/>
            <person name="Hattenrath-Lehmann T.K."/>
            <person name="Talmage S.C."/>
            <person name="Walker E.A."/>
            <person name="Koch F."/>
            <person name="Burson A.M."/>
            <person name="Marcoval M.A."/>
            <person name="Tang Y.Z."/>
            <person name="Lecleir G.R."/>
            <person name="Coyne K.J."/>
            <person name="Berg G.M."/>
            <person name="Bertrand E.M."/>
            <person name="Saito M.A."/>
            <person name="Gladyshev V.N."/>
            <person name="Grigoriev I.V."/>
        </authorList>
    </citation>
    <scope>NUCLEOTIDE SEQUENCE [LARGE SCALE GENOMIC DNA]</scope>
    <source>
        <strain evidence="3">CCMP 1984</strain>
    </source>
</reference>
<keyword evidence="1" id="KW-0732">Signal</keyword>
<name>F0YC24_AURAN</name>
<organism evidence="3">
    <name type="scientific">Aureococcus anophagefferens</name>
    <name type="common">Harmful bloom alga</name>
    <dbReference type="NCBI Taxonomy" id="44056"/>
    <lineage>
        <taxon>Eukaryota</taxon>
        <taxon>Sar</taxon>
        <taxon>Stramenopiles</taxon>
        <taxon>Ochrophyta</taxon>
        <taxon>Pelagophyceae</taxon>
        <taxon>Pelagomonadales</taxon>
        <taxon>Pelagomonadaceae</taxon>
        <taxon>Aureococcus</taxon>
    </lineage>
</organism>
<protein>
    <submittedName>
        <fullName evidence="2">Uncharacterized protein</fullName>
    </submittedName>
</protein>
<dbReference type="OMA" id="HNRWFAK"/>
<dbReference type="OrthoDB" id="41905at2759"/>
<evidence type="ECO:0000313" key="2">
    <source>
        <dbReference type="EMBL" id="EGB07225.1"/>
    </source>
</evidence>
<gene>
    <name evidence="2" type="ORF">AURANDRAFT_64875</name>
</gene>
<proteinExistence type="predicted"/>
<evidence type="ECO:0000256" key="1">
    <source>
        <dbReference type="SAM" id="SignalP"/>
    </source>
</evidence>
<accession>F0YC24</accession>
<keyword evidence="3" id="KW-1185">Reference proteome</keyword>
<feature type="chain" id="PRO_5003264527" evidence="1">
    <location>
        <begin position="19"/>
        <end position="767"/>
    </location>
</feature>
<dbReference type="KEGG" id="aaf:AURANDRAFT_64875"/>
<dbReference type="GeneID" id="20225052"/>
<evidence type="ECO:0000313" key="3">
    <source>
        <dbReference type="Proteomes" id="UP000002729"/>
    </source>
</evidence>
<sequence>MKMAFLSLLGLLLAPTTALKIVMAPDASTYAIADETRTLFKSGTNSVAVFVDGAWKSEQDRTLNLTAYDLVDGDDAVIGAYEGVEMTWATDTGTRVVTRAVAAAAAAVFAISFPDGAARTSPYAHNGESHESVVANWPCFVSAFGAGRLSWGGPFVRPSPGAATTGPMGGPLVVFDGATAAVASAYSSFKASSAGPGKTWDGAPAVWAPGTAGTVDSIPANFSHEFLVSVGDTGSITAAVAAWGALIRRKQGATPYDDVTLQKVGYQTDNGAFYCFCGGGDCSRTLIDKGAELRGNGAPMGYLSFQGAGASSGRGQAAPWCVSTWGVDGGLGSQYPLSVGELSRAFDAPVQLYAPYFCPGSDYFNDTSPWTSLVSNTSREGCRDYAFEDVAPAQSLEFYGAMFDRGMAQGMVSFEPDFMQANYNCVDDFVQTVDAAETWQRGMADAALARNVSVQWCYATPTDVLSATAFPAVTNFRVSNDFCYGESWDVGVSSLLVWALGKAPSKDTLWTSDNNRTATPGCPWTPDHETAAAPLHVAVALMSGGPVGISDGLGHTDYDLLKSAISADGTLLNAAKSLTSVDSILAGNGPAGGHVLGAHVPFGSAAAAHGLVSFKLKDPFAVNASDFYPRLAANVTFAVRERLGAPCADGAPAASCVTFTTAAAAPVVTLPASDFSNATAGTDYAPSVTWLAPVCESGHALLGDLGKIVPLSPKRFTKIACTPHGISATVVGAPREEVPLTYLRPAAAGAVVQVLTIVVPPSGELEL</sequence>
<dbReference type="RefSeq" id="XP_009037861.1">
    <property type="nucleotide sequence ID" value="XM_009039613.1"/>
</dbReference>
<dbReference type="eggNOG" id="ENOG502SNWA">
    <property type="taxonomic scope" value="Eukaryota"/>
</dbReference>